<dbReference type="InterPro" id="IPR009050">
    <property type="entry name" value="Globin-like_sf"/>
</dbReference>
<evidence type="ECO:0000313" key="12">
    <source>
        <dbReference type="Proteomes" id="UP001141806"/>
    </source>
</evidence>
<dbReference type="PRINTS" id="PR00188">
    <property type="entry name" value="PLANTGLOBIN"/>
</dbReference>
<comment type="subunit">
    <text evidence="4">Homodimer.</text>
</comment>
<evidence type="ECO:0000256" key="5">
    <source>
        <dbReference type="ARBA" id="ARBA00022490"/>
    </source>
</evidence>
<dbReference type="PANTHER" id="PTHR22924:SF98">
    <property type="entry name" value="NON-SYMBIOTIC HEMOGLOBIN 3"/>
    <property type="match status" value="1"/>
</dbReference>
<evidence type="ECO:0000313" key="11">
    <source>
        <dbReference type="EMBL" id="KAJ4966527.1"/>
    </source>
</evidence>
<keyword evidence="9" id="KW-0539">Nucleus</keyword>
<protein>
    <recommendedName>
        <fullName evidence="10">Globin domain-containing protein</fullName>
    </recommendedName>
</protein>
<dbReference type="GO" id="GO:0005737">
    <property type="term" value="C:cytoplasm"/>
    <property type="evidence" value="ECO:0007669"/>
    <property type="project" value="UniProtKB-SubCell"/>
</dbReference>
<proteinExistence type="inferred from homology"/>
<evidence type="ECO:0000256" key="7">
    <source>
        <dbReference type="ARBA" id="ARBA00022723"/>
    </source>
</evidence>
<sequence length="162" mass="18530">MDVLCIRSQYSNAASNISKICVQQNLVPRYGIQKPTTLSWINRDDGSRFPLLCKNATLTRLINRVERNGRFRVRAFSEEQEALVFKSWAVMKPKAGDLAMEFFLRIFEIAPTAKKLFSFLKDAECRLEQNQKLKAHALSVFVMTCESAVQLRKAGGRPESQR</sequence>
<dbReference type="PROSITE" id="PS01033">
    <property type="entry name" value="GLOBIN"/>
    <property type="match status" value="1"/>
</dbReference>
<accession>A0A9Q0K9T8</accession>
<keyword evidence="7" id="KW-0479">Metal-binding</keyword>
<name>A0A9Q0K9T8_9MAGN</name>
<dbReference type="InterPro" id="IPR012292">
    <property type="entry name" value="Globin/Proto"/>
</dbReference>
<dbReference type="Pfam" id="PF00042">
    <property type="entry name" value="Globin"/>
    <property type="match status" value="1"/>
</dbReference>
<evidence type="ECO:0000256" key="4">
    <source>
        <dbReference type="ARBA" id="ARBA00011738"/>
    </source>
</evidence>
<keyword evidence="12" id="KW-1185">Reference proteome</keyword>
<keyword evidence="6" id="KW-0349">Heme</keyword>
<dbReference type="GO" id="GO:0019825">
    <property type="term" value="F:oxygen binding"/>
    <property type="evidence" value="ECO:0007669"/>
    <property type="project" value="InterPro"/>
</dbReference>
<comment type="caution">
    <text evidence="11">The sequence shown here is derived from an EMBL/GenBank/DDBJ whole genome shotgun (WGS) entry which is preliminary data.</text>
</comment>
<evidence type="ECO:0000256" key="6">
    <source>
        <dbReference type="ARBA" id="ARBA00022617"/>
    </source>
</evidence>
<dbReference type="InterPro" id="IPR000971">
    <property type="entry name" value="Globin"/>
</dbReference>
<dbReference type="SUPFAM" id="SSF46458">
    <property type="entry name" value="Globin-like"/>
    <property type="match status" value="1"/>
</dbReference>
<dbReference type="PANTHER" id="PTHR22924">
    <property type="entry name" value="LEGHEMOGLOBIN-RELATED"/>
    <property type="match status" value="1"/>
</dbReference>
<organism evidence="11 12">
    <name type="scientific">Protea cynaroides</name>
    <dbReference type="NCBI Taxonomy" id="273540"/>
    <lineage>
        <taxon>Eukaryota</taxon>
        <taxon>Viridiplantae</taxon>
        <taxon>Streptophyta</taxon>
        <taxon>Embryophyta</taxon>
        <taxon>Tracheophyta</taxon>
        <taxon>Spermatophyta</taxon>
        <taxon>Magnoliopsida</taxon>
        <taxon>Proteales</taxon>
        <taxon>Proteaceae</taxon>
        <taxon>Protea</taxon>
    </lineage>
</organism>
<dbReference type="InterPro" id="IPR001032">
    <property type="entry name" value="Leghaemoglobin-like"/>
</dbReference>
<comment type="subcellular location">
    <subcellularLocation>
        <location evidence="2">Cytoplasm</location>
    </subcellularLocation>
    <subcellularLocation>
        <location evidence="1">Nucleus</location>
    </subcellularLocation>
</comment>
<dbReference type="OrthoDB" id="436496at2759"/>
<dbReference type="EMBL" id="JAMYWD010000007">
    <property type="protein sequence ID" value="KAJ4966527.1"/>
    <property type="molecule type" value="Genomic_DNA"/>
</dbReference>
<dbReference type="Proteomes" id="UP001141806">
    <property type="component" value="Unassembled WGS sequence"/>
</dbReference>
<evidence type="ECO:0000256" key="2">
    <source>
        <dbReference type="ARBA" id="ARBA00004496"/>
    </source>
</evidence>
<evidence type="ECO:0000256" key="1">
    <source>
        <dbReference type="ARBA" id="ARBA00004123"/>
    </source>
</evidence>
<keyword evidence="5" id="KW-0963">Cytoplasm</keyword>
<dbReference type="AlphaFoldDB" id="A0A9Q0K9T8"/>
<evidence type="ECO:0000256" key="3">
    <source>
        <dbReference type="ARBA" id="ARBA00007609"/>
    </source>
</evidence>
<keyword evidence="8" id="KW-0408">Iron</keyword>
<dbReference type="Gene3D" id="1.10.490.10">
    <property type="entry name" value="Globins"/>
    <property type="match status" value="1"/>
</dbReference>
<dbReference type="GO" id="GO:0005634">
    <property type="term" value="C:nucleus"/>
    <property type="evidence" value="ECO:0007669"/>
    <property type="project" value="UniProtKB-SubCell"/>
</dbReference>
<dbReference type="GO" id="GO:0046872">
    <property type="term" value="F:metal ion binding"/>
    <property type="evidence" value="ECO:0007669"/>
    <property type="project" value="UniProtKB-KW"/>
</dbReference>
<evidence type="ECO:0000256" key="8">
    <source>
        <dbReference type="ARBA" id="ARBA00023004"/>
    </source>
</evidence>
<feature type="domain" description="Globin" evidence="10">
    <location>
        <begin position="75"/>
        <end position="162"/>
    </location>
</feature>
<evidence type="ECO:0000256" key="9">
    <source>
        <dbReference type="ARBA" id="ARBA00023242"/>
    </source>
</evidence>
<comment type="similarity">
    <text evidence="3">Belongs to the plant globin family.</text>
</comment>
<evidence type="ECO:0000259" key="10">
    <source>
        <dbReference type="PROSITE" id="PS01033"/>
    </source>
</evidence>
<reference evidence="11" key="1">
    <citation type="journal article" date="2023" name="Plant J.">
        <title>The genome of the king protea, Protea cynaroides.</title>
        <authorList>
            <person name="Chang J."/>
            <person name="Duong T.A."/>
            <person name="Schoeman C."/>
            <person name="Ma X."/>
            <person name="Roodt D."/>
            <person name="Barker N."/>
            <person name="Li Z."/>
            <person name="Van de Peer Y."/>
            <person name="Mizrachi E."/>
        </authorList>
    </citation>
    <scope>NUCLEOTIDE SEQUENCE</scope>
    <source>
        <tissue evidence="11">Young leaves</tissue>
    </source>
</reference>
<dbReference type="GO" id="GO:0020037">
    <property type="term" value="F:heme binding"/>
    <property type="evidence" value="ECO:0007669"/>
    <property type="project" value="InterPro"/>
</dbReference>
<gene>
    <name evidence="11" type="ORF">NE237_018376</name>
</gene>